<keyword evidence="7" id="KW-0503">Monooxygenase</keyword>
<name>X0GYA4_FUSOX</name>
<evidence type="ECO:0000256" key="4">
    <source>
        <dbReference type="ARBA" id="ARBA00022723"/>
    </source>
</evidence>
<evidence type="ECO:0000256" key="6">
    <source>
        <dbReference type="PIRSR" id="PIRSR602401-1"/>
    </source>
</evidence>
<dbReference type="PANTHER" id="PTHR24305:SF232">
    <property type="entry name" value="P450, PUTATIVE (EUROFUNG)-RELATED"/>
    <property type="match status" value="1"/>
</dbReference>
<dbReference type="PRINTS" id="PR00463">
    <property type="entry name" value="EP450I"/>
</dbReference>
<dbReference type="Pfam" id="PF00067">
    <property type="entry name" value="p450"/>
    <property type="match status" value="2"/>
</dbReference>
<comment type="cofactor">
    <cofactor evidence="1 6">
        <name>heme</name>
        <dbReference type="ChEBI" id="CHEBI:30413"/>
    </cofactor>
</comment>
<evidence type="ECO:0000256" key="5">
    <source>
        <dbReference type="ARBA" id="ARBA00023004"/>
    </source>
</evidence>
<proteinExistence type="inferred from homology"/>
<dbReference type="InterPro" id="IPR050121">
    <property type="entry name" value="Cytochrome_P450_monoxygenase"/>
</dbReference>
<keyword evidence="7" id="KW-0560">Oxidoreductase</keyword>
<dbReference type="HOGENOM" id="CLU_025001_1_0_1"/>
<evidence type="ECO:0000256" key="1">
    <source>
        <dbReference type="ARBA" id="ARBA00001971"/>
    </source>
</evidence>
<dbReference type="InterPro" id="IPR002401">
    <property type="entry name" value="Cyt_P450_E_grp-I"/>
</dbReference>
<organism evidence="9">
    <name type="scientific">Fusarium oxysporum f. sp. conglutinans race 2 54008</name>
    <dbReference type="NCBI Taxonomy" id="1089457"/>
    <lineage>
        <taxon>Eukaryota</taxon>
        <taxon>Fungi</taxon>
        <taxon>Dikarya</taxon>
        <taxon>Ascomycota</taxon>
        <taxon>Pezizomycotina</taxon>
        <taxon>Sordariomycetes</taxon>
        <taxon>Hypocreomycetidae</taxon>
        <taxon>Hypocreales</taxon>
        <taxon>Nectriaceae</taxon>
        <taxon>Fusarium</taxon>
        <taxon>Fusarium oxysporum species complex</taxon>
    </lineage>
</organism>
<dbReference type="GO" id="GO:0016705">
    <property type="term" value="F:oxidoreductase activity, acting on paired donors, with incorporation or reduction of molecular oxygen"/>
    <property type="evidence" value="ECO:0007669"/>
    <property type="project" value="InterPro"/>
</dbReference>
<feature type="binding site" description="axial binding residue" evidence="6">
    <location>
        <position position="527"/>
    </location>
    <ligand>
        <name>heme</name>
        <dbReference type="ChEBI" id="CHEBI:30413"/>
    </ligand>
    <ligandPart>
        <name>Fe</name>
        <dbReference type="ChEBI" id="CHEBI:18248"/>
    </ligandPart>
</feature>
<dbReference type="Proteomes" id="UP000030676">
    <property type="component" value="Unassembled WGS sequence"/>
</dbReference>
<dbReference type="GO" id="GO:0004497">
    <property type="term" value="F:monooxygenase activity"/>
    <property type="evidence" value="ECO:0007669"/>
    <property type="project" value="UniProtKB-KW"/>
</dbReference>
<comment type="similarity">
    <text evidence="2 7">Belongs to the cytochrome P450 family.</text>
</comment>
<dbReference type="OrthoDB" id="1470350at2759"/>
<dbReference type="GO" id="GO:0005506">
    <property type="term" value="F:iron ion binding"/>
    <property type="evidence" value="ECO:0007669"/>
    <property type="project" value="InterPro"/>
</dbReference>
<dbReference type="EMBL" id="KK033855">
    <property type="protein sequence ID" value="EXL64870.1"/>
    <property type="molecule type" value="Genomic_DNA"/>
</dbReference>
<dbReference type="Gene3D" id="1.10.630.10">
    <property type="entry name" value="Cytochrome P450"/>
    <property type="match status" value="1"/>
</dbReference>
<dbReference type="InterPro" id="IPR001128">
    <property type="entry name" value="Cyt_P450"/>
</dbReference>
<dbReference type="InterPro" id="IPR036396">
    <property type="entry name" value="Cyt_P450_sf"/>
</dbReference>
<evidence type="ECO:0008006" key="10">
    <source>
        <dbReference type="Google" id="ProtNLM"/>
    </source>
</evidence>
<feature type="region of interest" description="Disordered" evidence="8">
    <location>
        <begin position="467"/>
        <end position="488"/>
    </location>
</feature>
<keyword evidence="3 6" id="KW-0349">Heme</keyword>
<keyword evidence="5 6" id="KW-0408">Iron</keyword>
<dbReference type="SUPFAM" id="SSF48264">
    <property type="entry name" value="Cytochrome P450"/>
    <property type="match status" value="1"/>
</dbReference>
<evidence type="ECO:0000256" key="2">
    <source>
        <dbReference type="ARBA" id="ARBA00010617"/>
    </source>
</evidence>
<accession>X0GYA4</accession>
<dbReference type="PANTHER" id="PTHR24305">
    <property type="entry name" value="CYTOCHROME P450"/>
    <property type="match status" value="1"/>
</dbReference>
<reference evidence="9" key="2">
    <citation type="submission" date="2014-03" db="EMBL/GenBank/DDBJ databases">
        <title>The Genome Annotation of Fusarium oxysporum PHW808.</title>
        <authorList>
            <consortium name="The Broad Institute Genomics Platform"/>
            <person name="Ma L.-J."/>
            <person name="Corby-Kistler H."/>
            <person name="Broz K."/>
            <person name="Gale L.R."/>
            <person name="Jonkers W."/>
            <person name="O'Donnell K."/>
            <person name="Ploetz R."/>
            <person name="Steinberg C."/>
            <person name="Schwartz D.C."/>
            <person name="VanEtten H."/>
            <person name="Zhou S."/>
            <person name="Young S.K."/>
            <person name="Zeng Q."/>
            <person name="Gargeya S."/>
            <person name="Fitzgerald M."/>
            <person name="Abouelleil A."/>
            <person name="Alvarado L."/>
            <person name="Chapman S.B."/>
            <person name="Gainer-Dewar J."/>
            <person name="Goldberg J."/>
            <person name="Griggs A."/>
            <person name="Gujja S."/>
            <person name="Hansen M."/>
            <person name="Howarth C."/>
            <person name="Imamovic A."/>
            <person name="Ireland A."/>
            <person name="Larimer J."/>
            <person name="McCowan C."/>
            <person name="Murphy C."/>
            <person name="Pearson M."/>
            <person name="Poon T.W."/>
            <person name="Priest M."/>
            <person name="Roberts A."/>
            <person name="Saif S."/>
            <person name="Shea T."/>
            <person name="Sykes S."/>
            <person name="Wortman J."/>
            <person name="Nusbaum C."/>
            <person name="Birren B."/>
        </authorList>
    </citation>
    <scope>NUCLEOTIDE SEQUENCE</scope>
    <source>
        <strain evidence="9">54008</strain>
    </source>
</reference>
<reference evidence="9" key="1">
    <citation type="submission" date="2011-11" db="EMBL/GenBank/DDBJ databases">
        <title>The Genome Sequence of Fusarium oxysporum PHW808.</title>
        <authorList>
            <consortium name="The Broad Institute Genome Sequencing Platform"/>
            <person name="Ma L.-J."/>
            <person name="Gale L.R."/>
            <person name="Schwartz D.C."/>
            <person name="Zhou S."/>
            <person name="Corby-Kistler H."/>
            <person name="Young S.K."/>
            <person name="Zeng Q."/>
            <person name="Gargeya S."/>
            <person name="Fitzgerald M."/>
            <person name="Haas B."/>
            <person name="Abouelleil A."/>
            <person name="Alvarado L."/>
            <person name="Arachchi H.M."/>
            <person name="Berlin A."/>
            <person name="Brown A."/>
            <person name="Chapman S.B."/>
            <person name="Chen Z."/>
            <person name="Dunbar C."/>
            <person name="Freedman E."/>
            <person name="Gearin G."/>
            <person name="Goldberg J."/>
            <person name="Griggs A."/>
            <person name="Gujja S."/>
            <person name="Heiman D."/>
            <person name="Howarth C."/>
            <person name="Larson L."/>
            <person name="Lui A."/>
            <person name="MacDonald P.J.P."/>
            <person name="Montmayeur A."/>
            <person name="Murphy C."/>
            <person name="Neiman D."/>
            <person name="Pearson M."/>
            <person name="Priest M."/>
            <person name="Roberts A."/>
            <person name="Saif S."/>
            <person name="Shea T."/>
            <person name="Shenoy N."/>
            <person name="Sisk P."/>
            <person name="Stolte C."/>
            <person name="Sykes S."/>
            <person name="Wortman J."/>
            <person name="Nusbaum C."/>
            <person name="Birren B."/>
        </authorList>
    </citation>
    <scope>NUCLEOTIDE SEQUENCE [LARGE SCALE GENOMIC DNA]</scope>
    <source>
        <strain evidence="9">54008</strain>
    </source>
</reference>
<gene>
    <name evidence="9" type="ORF">FOPG_18885</name>
</gene>
<evidence type="ECO:0000313" key="9">
    <source>
        <dbReference type="EMBL" id="EXL64870.1"/>
    </source>
</evidence>
<dbReference type="PRINTS" id="PR00385">
    <property type="entry name" value="P450"/>
</dbReference>
<dbReference type="PROSITE" id="PS00086">
    <property type="entry name" value="CYTOCHROME_P450"/>
    <property type="match status" value="1"/>
</dbReference>
<keyword evidence="4 6" id="KW-0479">Metal-binding</keyword>
<evidence type="ECO:0000256" key="8">
    <source>
        <dbReference type="SAM" id="MobiDB-lite"/>
    </source>
</evidence>
<sequence>MAIFILVFLTSVAALLFHKLLISKLYPKLLDGLPHNRVSANRIFGDVSDVVAYTSKTQEQSEALFLINQKANSPIAQFLTPSISNSSVLIDDPREAEDILKRRSREFDRSGTTARFFKYLLPQCSLVQYTTPSLKAQKRLWADSMSTKFLRRVVAPNVHRTATCLIELWRLKATQSEENIFETKKDFDDAAMDIMWAAILGSDLGILKDQMTALEECPGSGADHRDKSGVKVAAPREAAESSRAMFLDTMEFIDDTVGAFTKSGMASLRLKLIKLTPRYRRVQRTMDAELRRLMSSSRDRFQKLLENDVDGEEYETCAMDLVLRRDLVAAMKEGRVAHDDVKQGRAMLEELMLLLMAGIDSTGNTLAWCVKFLSLYPTVQFELRAALQSTFSIQGSALSPGDIIDTNIPYLDAFLQETLRFAVTAGAIIRRATVDTQILGYAIPAGTDIIMNTRVFRRPIPISEELRSVSSQDAQRKRPRGGIEGQSGENLETFEPRRWLYDDESEKEAFDPDALPTLVFGGGLRGCFGRRLAMQDLRIFVVLLVLNFEFLPLPGELRDLTGEEAVFRHPKQALVKLKIL</sequence>
<evidence type="ECO:0000256" key="7">
    <source>
        <dbReference type="RuleBase" id="RU000461"/>
    </source>
</evidence>
<protein>
    <recommendedName>
        <fullName evidence="10">Cytochrome P450</fullName>
    </recommendedName>
</protein>
<dbReference type="GO" id="GO:0020037">
    <property type="term" value="F:heme binding"/>
    <property type="evidence" value="ECO:0007669"/>
    <property type="project" value="InterPro"/>
</dbReference>
<dbReference type="InterPro" id="IPR017972">
    <property type="entry name" value="Cyt_P450_CS"/>
</dbReference>
<evidence type="ECO:0000256" key="3">
    <source>
        <dbReference type="ARBA" id="ARBA00022617"/>
    </source>
</evidence>
<dbReference type="AlphaFoldDB" id="X0GYA4"/>